<evidence type="ECO:0000313" key="6">
    <source>
        <dbReference type="EMBL" id="KAJ8318222.1"/>
    </source>
</evidence>
<dbReference type="EMBL" id="JARBDR010000214">
    <property type="protein sequence ID" value="KAJ8318222.1"/>
    <property type="molecule type" value="Genomic_DNA"/>
</dbReference>
<dbReference type="Pfam" id="PF00628">
    <property type="entry name" value="PHD"/>
    <property type="match status" value="1"/>
</dbReference>
<dbReference type="Pfam" id="PF21530">
    <property type="entry name" value="Pif1_2B_dom"/>
    <property type="match status" value="1"/>
</dbReference>
<dbReference type="Gene3D" id="3.40.50.300">
    <property type="entry name" value="P-loop containing nucleotide triphosphate hydrolases"/>
    <property type="match status" value="1"/>
</dbReference>
<accession>A0ABQ9FQN3</accession>
<dbReference type="InterPro" id="IPR027417">
    <property type="entry name" value="P-loop_NTPase"/>
</dbReference>
<evidence type="ECO:0000256" key="1">
    <source>
        <dbReference type="ARBA" id="ARBA00022723"/>
    </source>
</evidence>
<dbReference type="InterPro" id="IPR051055">
    <property type="entry name" value="PIF1_helicase"/>
</dbReference>
<dbReference type="InterPro" id="IPR019787">
    <property type="entry name" value="Znf_PHD-finger"/>
</dbReference>
<dbReference type="InterPro" id="IPR049163">
    <property type="entry name" value="Pif1-like_2B_dom"/>
</dbReference>
<dbReference type="InterPro" id="IPR001965">
    <property type="entry name" value="Znf_PHD"/>
</dbReference>
<evidence type="ECO:0000256" key="2">
    <source>
        <dbReference type="ARBA" id="ARBA00022771"/>
    </source>
</evidence>
<dbReference type="PROSITE" id="PS50016">
    <property type="entry name" value="ZF_PHD_2"/>
    <property type="match status" value="1"/>
</dbReference>
<dbReference type="PANTHER" id="PTHR47642:SF7">
    <property type="entry name" value="ATP-DEPENDENT DNA HELICASE PIF1"/>
    <property type="match status" value="1"/>
</dbReference>
<dbReference type="Pfam" id="PF13604">
    <property type="entry name" value="AAA_30"/>
    <property type="match status" value="1"/>
</dbReference>
<gene>
    <name evidence="6" type="ORF">KUTeg_003313</name>
</gene>
<dbReference type="PANTHER" id="PTHR47642">
    <property type="entry name" value="ATP-DEPENDENT DNA HELICASE"/>
    <property type="match status" value="1"/>
</dbReference>
<dbReference type="InterPro" id="IPR013083">
    <property type="entry name" value="Znf_RING/FYVE/PHD"/>
</dbReference>
<dbReference type="CDD" id="cd15489">
    <property type="entry name" value="PHD_SF"/>
    <property type="match status" value="1"/>
</dbReference>
<feature type="non-terminal residue" evidence="6">
    <location>
        <position position="741"/>
    </location>
</feature>
<evidence type="ECO:0000256" key="3">
    <source>
        <dbReference type="ARBA" id="ARBA00022833"/>
    </source>
</evidence>
<keyword evidence="2 4" id="KW-0863">Zinc-finger</keyword>
<evidence type="ECO:0000259" key="5">
    <source>
        <dbReference type="PROSITE" id="PS50016"/>
    </source>
</evidence>
<feature type="domain" description="PHD-type" evidence="5">
    <location>
        <begin position="681"/>
        <end position="741"/>
    </location>
</feature>
<evidence type="ECO:0000313" key="7">
    <source>
        <dbReference type="Proteomes" id="UP001217089"/>
    </source>
</evidence>
<keyword evidence="3" id="KW-0862">Zinc</keyword>
<dbReference type="Gene3D" id="3.30.40.10">
    <property type="entry name" value="Zinc/RING finger domain, C3HC4 (zinc finger)"/>
    <property type="match status" value="1"/>
</dbReference>
<keyword evidence="1" id="KW-0479">Metal-binding</keyword>
<dbReference type="SMART" id="SM00249">
    <property type="entry name" value="PHD"/>
    <property type="match status" value="1"/>
</dbReference>
<comment type="caution">
    <text evidence="6">The sequence shown here is derived from an EMBL/GenBank/DDBJ whole genome shotgun (WGS) entry which is preliminary data.</text>
</comment>
<dbReference type="InterPro" id="IPR011011">
    <property type="entry name" value="Znf_FYVE_PHD"/>
</dbReference>
<dbReference type="SUPFAM" id="SSF57903">
    <property type="entry name" value="FYVE/PHD zinc finger"/>
    <property type="match status" value="1"/>
</dbReference>
<sequence length="741" mass="84632">MSINLLRELSKQKKVAVTATTGMASTQLGYEASTLHHWCGILDGRYSHDHLAELFENDDKFAAAKHRIKDTDCLMIDEISMLSKKTLELVEFVCRHVIVCGDFKQLPPVPNHRLNDDGAYCIESETFKKAFPHHVNLTKVVRQEEADLIKAVHGLCDGNPDDETIQLMLSLDRPLPDNMETIHLYGTNFDVNYVNHDMLESMDGQEYIFRSTDKAHLNVPKTLVLKEGAPIILIRNIQQGLFNGAKGIVHLLKRDSPPVIILKHPPCVYQFYSQHIFKDPAEDGSCCKSDFLPSSQLSCETFSQTSSDTEDPSLSEGDFGMDIDLEQLDHPWNIRDFLSKNASSACLSSLTDDFFHSDLFEEHVRFLYFKVNEITLKPFQTSTSQQWNSAYVDLNKFLSSVEYNNACKKLFQVHGLSKQQNKLCTKLMFWLMDKQIDMKAQQIVAAQKEALDTKDTPDIQHSSAGQAKIRYIAGVCINKISSRLKNSVIRKIGKTSKKSKIARMLDYKKQKLLQNFRIKEDEAPGPGETSMAEIQNKQGPTRGLTIVSDDVFQFFIKLNSFLQKKSTLEYFHLYGENIFQHCRNIIDSNDELIQDWISLFGGVEDNIEDEIFLTLIMELFKDVTEHFVRVAFVDALKLFKQTVPRKKKQALRSKLTALGERDEKRKKSSDDKVESAQGSSEYSCSICKQFCEWEPTSIEYESIACDKCNSWCHYKCVNIKGNESFLMKKSGTWFCPKCSKK</sequence>
<dbReference type="SUPFAM" id="SSF52540">
    <property type="entry name" value="P-loop containing nucleoside triphosphate hydrolases"/>
    <property type="match status" value="2"/>
</dbReference>
<protein>
    <recommendedName>
        <fullName evidence="5">PHD-type domain-containing protein</fullName>
    </recommendedName>
</protein>
<keyword evidence="7" id="KW-1185">Reference proteome</keyword>
<evidence type="ECO:0000256" key="4">
    <source>
        <dbReference type="PROSITE-ProRule" id="PRU00146"/>
    </source>
</evidence>
<name>A0ABQ9FQN3_TEGGR</name>
<dbReference type="Proteomes" id="UP001217089">
    <property type="component" value="Unassembled WGS sequence"/>
</dbReference>
<reference evidence="6 7" key="1">
    <citation type="submission" date="2022-12" db="EMBL/GenBank/DDBJ databases">
        <title>Chromosome-level genome of Tegillarca granosa.</title>
        <authorList>
            <person name="Kim J."/>
        </authorList>
    </citation>
    <scope>NUCLEOTIDE SEQUENCE [LARGE SCALE GENOMIC DNA]</scope>
    <source>
        <strain evidence="6">Teg-2019</strain>
        <tissue evidence="6">Adductor muscle</tissue>
    </source>
</reference>
<organism evidence="6 7">
    <name type="scientific">Tegillarca granosa</name>
    <name type="common">Malaysian cockle</name>
    <name type="synonym">Anadara granosa</name>
    <dbReference type="NCBI Taxonomy" id="220873"/>
    <lineage>
        <taxon>Eukaryota</taxon>
        <taxon>Metazoa</taxon>
        <taxon>Spiralia</taxon>
        <taxon>Lophotrochozoa</taxon>
        <taxon>Mollusca</taxon>
        <taxon>Bivalvia</taxon>
        <taxon>Autobranchia</taxon>
        <taxon>Pteriomorphia</taxon>
        <taxon>Arcoida</taxon>
        <taxon>Arcoidea</taxon>
        <taxon>Arcidae</taxon>
        <taxon>Tegillarca</taxon>
    </lineage>
</organism>
<proteinExistence type="predicted"/>